<keyword evidence="3" id="KW-1185">Reference proteome</keyword>
<feature type="transmembrane region" description="Helical" evidence="1">
    <location>
        <begin position="31"/>
        <end position="53"/>
    </location>
</feature>
<feature type="transmembrane region" description="Helical" evidence="1">
    <location>
        <begin position="262"/>
        <end position="282"/>
    </location>
</feature>
<dbReference type="AlphaFoldDB" id="A0A8T0IZ99"/>
<evidence type="ECO:0000313" key="3">
    <source>
        <dbReference type="Proteomes" id="UP000822688"/>
    </source>
</evidence>
<keyword evidence="1" id="KW-0472">Membrane</keyword>
<comment type="caution">
    <text evidence="2">The sequence shown here is derived from an EMBL/GenBank/DDBJ whole genome shotgun (WGS) entry which is preliminary data.</text>
</comment>
<proteinExistence type="predicted"/>
<feature type="transmembrane region" description="Helical" evidence="1">
    <location>
        <begin position="91"/>
        <end position="114"/>
    </location>
</feature>
<organism evidence="2 3">
    <name type="scientific">Ceratodon purpureus</name>
    <name type="common">Fire moss</name>
    <name type="synonym">Dicranum purpureum</name>
    <dbReference type="NCBI Taxonomy" id="3225"/>
    <lineage>
        <taxon>Eukaryota</taxon>
        <taxon>Viridiplantae</taxon>
        <taxon>Streptophyta</taxon>
        <taxon>Embryophyta</taxon>
        <taxon>Bryophyta</taxon>
        <taxon>Bryophytina</taxon>
        <taxon>Bryopsida</taxon>
        <taxon>Dicranidae</taxon>
        <taxon>Pseudoditrichales</taxon>
        <taxon>Ditrichaceae</taxon>
        <taxon>Ceratodon</taxon>
    </lineage>
</organism>
<gene>
    <name evidence="2" type="ORF">KC19_2G287500</name>
</gene>
<sequence length="331" mass="37626">MMDGLDCSRRLERMGVFGLMKEAIVLMRQNVYLFLSFVTSFTIPCSVFTVFLLSAVDINQRYVISDFISKGELVILGWKFKTLISPLGLNFVFIILNLLPVALLNTVVCTRGVVRIYKDEDLTTSIKNSYIDLHWAVLRLFATQSLVYCVFVIILAFSLLPDSSSSPSYVVNIISVLRWVFAGSFIVLLYPIPASQVAILERRNYGFRGVYRALQLGFSRFLTALWLAFFSLSYFVLLKLLVDVLLKDSYPFWTKFLVYPPLVISVIAMSIFWHVVYTLFYLSCNINLDDVDPIQPVARAENRGPEIDVHQPLLADEVESSDESSSKLVIV</sequence>
<evidence type="ECO:0008006" key="4">
    <source>
        <dbReference type="Google" id="ProtNLM"/>
    </source>
</evidence>
<keyword evidence="1" id="KW-1133">Transmembrane helix</keyword>
<feature type="transmembrane region" description="Helical" evidence="1">
    <location>
        <begin position="135"/>
        <end position="159"/>
    </location>
</feature>
<feature type="transmembrane region" description="Helical" evidence="1">
    <location>
        <begin position="221"/>
        <end position="242"/>
    </location>
</feature>
<reference evidence="2" key="1">
    <citation type="submission" date="2020-06" db="EMBL/GenBank/DDBJ databases">
        <title>WGS assembly of Ceratodon purpureus strain R40.</title>
        <authorList>
            <person name="Carey S.B."/>
            <person name="Jenkins J."/>
            <person name="Shu S."/>
            <person name="Lovell J.T."/>
            <person name="Sreedasyam A."/>
            <person name="Maumus F."/>
            <person name="Tiley G.P."/>
            <person name="Fernandez-Pozo N."/>
            <person name="Barry K."/>
            <person name="Chen C."/>
            <person name="Wang M."/>
            <person name="Lipzen A."/>
            <person name="Daum C."/>
            <person name="Saski C.A."/>
            <person name="Payton A.C."/>
            <person name="Mcbreen J.C."/>
            <person name="Conrad R.E."/>
            <person name="Kollar L.M."/>
            <person name="Olsson S."/>
            <person name="Huttunen S."/>
            <person name="Landis J.B."/>
            <person name="Wickett N.J."/>
            <person name="Johnson M.G."/>
            <person name="Rensing S.A."/>
            <person name="Grimwood J."/>
            <person name="Schmutz J."/>
            <person name="Mcdaniel S.F."/>
        </authorList>
    </citation>
    <scope>NUCLEOTIDE SEQUENCE</scope>
    <source>
        <strain evidence="2">R40</strain>
    </source>
</reference>
<accession>A0A8T0IZ99</accession>
<name>A0A8T0IZ99_CERPU</name>
<protein>
    <recommendedName>
        <fullName evidence="4">Transmembrane protein</fullName>
    </recommendedName>
</protein>
<feature type="transmembrane region" description="Helical" evidence="1">
    <location>
        <begin position="179"/>
        <end position="200"/>
    </location>
</feature>
<dbReference type="EMBL" id="CM026422">
    <property type="protein sequence ID" value="KAG0589044.1"/>
    <property type="molecule type" value="Genomic_DNA"/>
</dbReference>
<evidence type="ECO:0000313" key="2">
    <source>
        <dbReference type="EMBL" id="KAG0589044.1"/>
    </source>
</evidence>
<dbReference type="Proteomes" id="UP000822688">
    <property type="component" value="Chromosome 2"/>
</dbReference>
<keyword evidence="1" id="KW-0812">Transmembrane</keyword>
<evidence type="ECO:0000256" key="1">
    <source>
        <dbReference type="SAM" id="Phobius"/>
    </source>
</evidence>